<evidence type="ECO:0000313" key="2">
    <source>
        <dbReference type="Proteomes" id="UP000198345"/>
    </source>
</evidence>
<name>A0A226GWI8_9FLAO</name>
<reference evidence="1 2" key="1">
    <citation type="submission" date="2016-11" db="EMBL/GenBank/DDBJ databases">
        <title>Whole genomes of Flavobacteriaceae.</title>
        <authorList>
            <person name="Stine C."/>
            <person name="Li C."/>
            <person name="Tadesse D."/>
        </authorList>
    </citation>
    <scope>NUCLEOTIDE SEQUENCE [LARGE SCALE GENOMIC DNA]</scope>
    <source>
        <strain evidence="1 2">DSM 18292</strain>
    </source>
</reference>
<sequence length="119" mass="13156">MDDYIVVDSATMKCKYGCIEANFLNSEDNGFVIEDKNAILDNNVAIGDFLFCSLHKKACRFKTLEQKWQKSANCGTDEGKYITTKSVLICKEGGLVSIVNAGQDCVIEKAGMLKFVDPE</sequence>
<gene>
    <name evidence="1" type="ORF">B0A66_19125</name>
</gene>
<protein>
    <recommendedName>
        <fullName evidence="3">DUF4280 domain-containing protein</fullName>
    </recommendedName>
</protein>
<dbReference type="EMBL" id="MUGW01000049">
    <property type="protein sequence ID" value="OXA85640.1"/>
    <property type="molecule type" value="Genomic_DNA"/>
</dbReference>
<dbReference type="InterPro" id="IPR025460">
    <property type="entry name" value="DUF4280"/>
</dbReference>
<comment type="caution">
    <text evidence="1">The sequence shown here is derived from an EMBL/GenBank/DDBJ whole genome shotgun (WGS) entry which is preliminary data.</text>
</comment>
<dbReference type="RefSeq" id="WP_089051465.1">
    <property type="nucleotide sequence ID" value="NZ_FXTV01000025.1"/>
</dbReference>
<dbReference type="Proteomes" id="UP000198345">
    <property type="component" value="Unassembled WGS sequence"/>
</dbReference>
<accession>A0A226GWI8</accession>
<evidence type="ECO:0000313" key="1">
    <source>
        <dbReference type="EMBL" id="OXA85640.1"/>
    </source>
</evidence>
<dbReference type="OrthoDB" id="1375594at2"/>
<organism evidence="1 2">
    <name type="scientific">Flavobacterium hercynium</name>
    <dbReference type="NCBI Taxonomy" id="387094"/>
    <lineage>
        <taxon>Bacteria</taxon>
        <taxon>Pseudomonadati</taxon>
        <taxon>Bacteroidota</taxon>
        <taxon>Flavobacteriia</taxon>
        <taxon>Flavobacteriales</taxon>
        <taxon>Flavobacteriaceae</taxon>
        <taxon>Flavobacterium</taxon>
    </lineage>
</organism>
<keyword evidence="2" id="KW-1185">Reference proteome</keyword>
<evidence type="ECO:0008006" key="3">
    <source>
        <dbReference type="Google" id="ProtNLM"/>
    </source>
</evidence>
<dbReference type="Pfam" id="PF14107">
    <property type="entry name" value="DUF4280"/>
    <property type="match status" value="1"/>
</dbReference>
<proteinExistence type="predicted"/>
<dbReference type="AlphaFoldDB" id="A0A226GWI8"/>